<reference evidence="2" key="1">
    <citation type="journal article" date="2014" name="Nucleic Acids Res.">
        <title>The evolutionary dynamics of variant antigen genes in Babesia reveal a history of genomic innovation underlying host-parasite interaction.</title>
        <authorList>
            <person name="Jackson A.P."/>
            <person name="Otto T.D."/>
            <person name="Darby A."/>
            <person name="Ramaprasad A."/>
            <person name="Xia D."/>
            <person name="Echaide I.E."/>
            <person name="Farber M."/>
            <person name="Gahlot S."/>
            <person name="Gamble J."/>
            <person name="Gupta D."/>
            <person name="Gupta Y."/>
            <person name="Jackson L."/>
            <person name="Malandrin L."/>
            <person name="Malas T.B."/>
            <person name="Moussa E."/>
            <person name="Nair M."/>
            <person name="Reid A.J."/>
            <person name="Sanders M."/>
            <person name="Sharma J."/>
            <person name="Tracey A."/>
            <person name="Quail M.A."/>
            <person name="Weir W."/>
            <person name="Wastling J.M."/>
            <person name="Hall N."/>
            <person name="Willadsen P."/>
            <person name="Lingelbach K."/>
            <person name="Shiels B."/>
            <person name="Tait A."/>
            <person name="Berriman M."/>
            <person name="Allred D.R."/>
            <person name="Pain A."/>
        </authorList>
    </citation>
    <scope>NUCLEOTIDE SEQUENCE</scope>
    <source>
        <strain evidence="2">1802A</strain>
    </source>
</reference>
<feature type="compositionally biased region" description="Polar residues" evidence="1">
    <location>
        <begin position="1"/>
        <end position="12"/>
    </location>
</feature>
<comment type="caution">
    <text evidence="2">The sequence shown here is derived from an EMBL/GenBank/DDBJ whole genome shotgun (WGS) entry which is preliminary data.</text>
</comment>
<evidence type="ECO:0000313" key="3">
    <source>
        <dbReference type="Proteomes" id="UP001195914"/>
    </source>
</evidence>
<protein>
    <submittedName>
        <fullName evidence="2">Uncharacterized protein</fullName>
    </submittedName>
</protein>
<proteinExistence type="predicted"/>
<accession>A0AAD9LHH9</accession>
<reference evidence="2" key="2">
    <citation type="submission" date="2021-05" db="EMBL/GenBank/DDBJ databases">
        <authorList>
            <person name="Pain A."/>
        </authorList>
    </citation>
    <scope>NUCLEOTIDE SEQUENCE</scope>
    <source>
        <strain evidence="2">1802A</strain>
    </source>
</reference>
<keyword evidence="3" id="KW-1185">Reference proteome</keyword>
<dbReference type="AlphaFoldDB" id="A0AAD9LHH9"/>
<dbReference type="Proteomes" id="UP001195914">
    <property type="component" value="Unassembled WGS sequence"/>
</dbReference>
<evidence type="ECO:0000313" key="2">
    <source>
        <dbReference type="EMBL" id="KAK1935872.1"/>
    </source>
</evidence>
<feature type="region of interest" description="Disordered" evidence="1">
    <location>
        <begin position="1"/>
        <end position="34"/>
    </location>
</feature>
<feature type="compositionally biased region" description="Polar residues" evidence="1">
    <location>
        <begin position="25"/>
        <end position="34"/>
    </location>
</feature>
<gene>
    <name evidence="2" type="ORF">X943_000109</name>
</gene>
<name>A0AAD9LHH9_BABDI</name>
<organism evidence="2 3">
    <name type="scientific">Babesia divergens</name>
    <dbReference type="NCBI Taxonomy" id="32595"/>
    <lineage>
        <taxon>Eukaryota</taxon>
        <taxon>Sar</taxon>
        <taxon>Alveolata</taxon>
        <taxon>Apicomplexa</taxon>
        <taxon>Aconoidasida</taxon>
        <taxon>Piroplasmida</taxon>
        <taxon>Babesiidae</taxon>
        <taxon>Babesia</taxon>
    </lineage>
</organism>
<sequence length="160" mass="17794">MKTPTRRNQFASNGVIPDITHATESHSLSRPSRSFNPFLKGAAAEDEPPRRIGAVPAGSELFVSPPSRHKRTLSNDMECNGSLSMLKRIRSHRSTPIMNGGLYNDVSMISGEGTWKHRSSLLSKLGEHQQKADRILFDVSLLLRDVDKCNNLLRDLCISL</sequence>
<dbReference type="EMBL" id="JAHBMH010000044">
    <property type="protein sequence ID" value="KAK1935872.1"/>
    <property type="molecule type" value="Genomic_DNA"/>
</dbReference>
<evidence type="ECO:0000256" key="1">
    <source>
        <dbReference type="SAM" id="MobiDB-lite"/>
    </source>
</evidence>